<accession>A0A371P766</accession>
<evidence type="ECO:0000256" key="4">
    <source>
        <dbReference type="ARBA" id="ARBA00023002"/>
    </source>
</evidence>
<comment type="cofactor">
    <cofactor evidence="1">
        <name>FAD</name>
        <dbReference type="ChEBI" id="CHEBI:57692"/>
    </cofactor>
</comment>
<dbReference type="OrthoDB" id="9806179at2"/>
<comment type="subunit">
    <text evidence="2">Homodimer.</text>
</comment>
<gene>
    <name evidence="6" type="ORF">DX130_18845</name>
</gene>
<dbReference type="PRINTS" id="PR00368">
    <property type="entry name" value="FADPNR"/>
</dbReference>
<dbReference type="InterPro" id="IPR036188">
    <property type="entry name" value="FAD/NAD-bd_sf"/>
</dbReference>
<dbReference type="PANTHER" id="PTHR48105">
    <property type="entry name" value="THIOREDOXIN REDUCTASE 1-RELATED-RELATED"/>
    <property type="match status" value="1"/>
</dbReference>
<dbReference type="InterPro" id="IPR050097">
    <property type="entry name" value="Ferredoxin-NADP_redctase_2"/>
</dbReference>
<dbReference type="Proteomes" id="UP000261905">
    <property type="component" value="Unassembled WGS sequence"/>
</dbReference>
<keyword evidence="7" id="KW-1185">Reference proteome</keyword>
<dbReference type="RefSeq" id="WP_116048017.1">
    <property type="nucleotide sequence ID" value="NZ_QUBQ01000004.1"/>
</dbReference>
<evidence type="ECO:0000256" key="1">
    <source>
        <dbReference type="ARBA" id="ARBA00001974"/>
    </source>
</evidence>
<evidence type="ECO:0000259" key="5">
    <source>
        <dbReference type="Pfam" id="PF07992"/>
    </source>
</evidence>
<evidence type="ECO:0000313" key="7">
    <source>
        <dbReference type="Proteomes" id="UP000261905"/>
    </source>
</evidence>
<proteinExistence type="predicted"/>
<evidence type="ECO:0000256" key="2">
    <source>
        <dbReference type="ARBA" id="ARBA00011738"/>
    </source>
</evidence>
<dbReference type="Gene3D" id="3.50.50.60">
    <property type="entry name" value="FAD/NAD(P)-binding domain"/>
    <property type="match status" value="2"/>
</dbReference>
<reference evidence="6 7" key="1">
    <citation type="submission" date="2018-08" db="EMBL/GenBank/DDBJ databases">
        <title>Paenibacillus sp. M4BSY-1, whole genome shotgun sequence.</title>
        <authorList>
            <person name="Tuo L."/>
        </authorList>
    </citation>
    <scope>NUCLEOTIDE SEQUENCE [LARGE SCALE GENOMIC DNA]</scope>
    <source>
        <strain evidence="6 7">M4BSY-1</strain>
    </source>
</reference>
<dbReference type="SUPFAM" id="SSF51905">
    <property type="entry name" value="FAD/NAD(P)-binding domain"/>
    <property type="match status" value="1"/>
</dbReference>
<dbReference type="PRINTS" id="PR00469">
    <property type="entry name" value="PNDRDTASEII"/>
</dbReference>
<dbReference type="GO" id="GO:0016491">
    <property type="term" value="F:oxidoreductase activity"/>
    <property type="evidence" value="ECO:0007669"/>
    <property type="project" value="UniProtKB-KW"/>
</dbReference>
<protein>
    <submittedName>
        <fullName evidence="6">NAD(P)/FAD-dependent oxidoreductase</fullName>
    </submittedName>
</protein>
<dbReference type="EMBL" id="QUBQ01000004">
    <property type="protein sequence ID" value="REK71781.1"/>
    <property type="molecule type" value="Genomic_DNA"/>
</dbReference>
<dbReference type="Pfam" id="PF07992">
    <property type="entry name" value="Pyr_redox_2"/>
    <property type="match status" value="1"/>
</dbReference>
<sequence length="300" mass="32246">MAVDCVIIGGGPAGLNAALVLGRARRSVIVLDDNQPRHAVTQHTHGFLTRDGVTPGKLRGLAQRELAAYPTVAMEHRRVTEIWRAGAGFHIGTGDGSWYAARKVLLATGLRETLPQVPDIDSFYGRSLFNCPYCDGWELRDRPLIVIADGMNAFTLTRLAYQWSKDLLLCTNGAEGTLNEEELNQLKSHGIRITKRRVAGLEGKDGELHSIRLEGGAQVRRSGGFVSPVWRQAAPFGDWLGCAANEQGGIQTDRLGRTSVYGVYAAGDSSVIAPAQAVIAAGEGSKAAIGINADLIQEDF</sequence>
<keyword evidence="3" id="KW-0285">Flavoprotein</keyword>
<feature type="domain" description="FAD/NAD(P)-binding" evidence="5">
    <location>
        <begin position="4"/>
        <end position="284"/>
    </location>
</feature>
<evidence type="ECO:0000313" key="6">
    <source>
        <dbReference type="EMBL" id="REK71781.1"/>
    </source>
</evidence>
<name>A0A371P766_9BACL</name>
<keyword evidence="4" id="KW-0560">Oxidoreductase</keyword>
<comment type="caution">
    <text evidence="6">The sequence shown here is derived from an EMBL/GenBank/DDBJ whole genome shotgun (WGS) entry which is preliminary data.</text>
</comment>
<dbReference type="AlphaFoldDB" id="A0A371P766"/>
<organism evidence="6 7">
    <name type="scientific">Paenibacillus paeoniae</name>
    <dbReference type="NCBI Taxonomy" id="2292705"/>
    <lineage>
        <taxon>Bacteria</taxon>
        <taxon>Bacillati</taxon>
        <taxon>Bacillota</taxon>
        <taxon>Bacilli</taxon>
        <taxon>Bacillales</taxon>
        <taxon>Paenibacillaceae</taxon>
        <taxon>Paenibacillus</taxon>
    </lineage>
</organism>
<dbReference type="InterPro" id="IPR023753">
    <property type="entry name" value="FAD/NAD-binding_dom"/>
</dbReference>
<evidence type="ECO:0000256" key="3">
    <source>
        <dbReference type="ARBA" id="ARBA00022630"/>
    </source>
</evidence>